<dbReference type="Proteomes" id="UP000469430">
    <property type="component" value="Unassembled WGS sequence"/>
</dbReference>
<comment type="caution">
    <text evidence="2">The sequence shown here is derived from an EMBL/GenBank/DDBJ whole genome shotgun (WGS) entry which is preliminary data.</text>
</comment>
<sequence length="315" mass="33101">MPHLESLENKLVVLIGGGGFLGRNIAQELLRRGARLRIADRHPEKAFFLKPLANLGQIQFVACDVTKPATLAAVMHGADAAAYLVGSFGADQWAVQAEGAGKAAAAATAAGVKAFVHVSAVGADATSDSGYARSKGEGEALVRAAFPAATLIRPTILFGEGDNFLNMFAGLIRALPAVPVFGPEAKLQPVWVDDAAMAVALSLADAGQHAGKTYEIAGPEQLTMLQLHEKIASGQGRSRSFIAVPDALSSIFAALPGTPMSTDQWNLLKAGNVASGQHAGLEAFGITPRPLDLFLDRWMTRFRKYGRFSAKQEAA</sequence>
<evidence type="ECO:0000259" key="1">
    <source>
        <dbReference type="Pfam" id="PF13460"/>
    </source>
</evidence>
<accession>A0A6I4TU38</accession>
<dbReference type="OrthoDB" id="9776313at2"/>
<dbReference type="InterPro" id="IPR036291">
    <property type="entry name" value="NAD(P)-bd_dom_sf"/>
</dbReference>
<dbReference type="SUPFAM" id="SSF51735">
    <property type="entry name" value="NAD(P)-binding Rossmann-fold domains"/>
    <property type="match status" value="1"/>
</dbReference>
<evidence type="ECO:0000313" key="2">
    <source>
        <dbReference type="EMBL" id="MXO97803.1"/>
    </source>
</evidence>
<dbReference type="GO" id="GO:0044877">
    <property type="term" value="F:protein-containing complex binding"/>
    <property type="evidence" value="ECO:0007669"/>
    <property type="project" value="TreeGrafter"/>
</dbReference>
<protein>
    <submittedName>
        <fullName evidence="2">SDR family NAD(P)-dependent oxidoreductase</fullName>
    </submittedName>
</protein>
<name>A0A6I4TU38_9SPHN</name>
<dbReference type="Pfam" id="PF13460">
    <property type="entry name" value="NAD_binding_10"/>
    <property type="match status" value="1"/>
</dbReference>
<dbReference type="PANTHER" id="PTHR12126:SF11">
    <property type="entry name" value="NADH DEHYDROGENASE [UBIQUINONE] 1 ALPHA SUBCOMPLEX SUBUNIT 9, MITOCHONDRIAL"/>
    <property type="match status" value="1"/>
</dbReference>
<proteinExistence type="predicted"/>
<gene>
    <name evidence="2" type="ORF">GRI97_02220</name>
</gene>
<dbReference type="Gene3D" id="3.40.50.720">
    <property type="entry name" value="NAD(P)-binding Rossmann-like Domain"/>
    <property type="match status" value="1"/>
</dbReference>
<feature type="domain" description="NAD(P)-binding" evidence="1">
    <location>
        <begin position="16"/>
        <end position="157"/>
    </location>
</feature>
<keyword evidence="3" id="KW-1185">Reference proteome</keyword>
<dbReference type="AlphaFoldDB" id="A0A6I4TU38"/>
<reference evidence="2 3" key="1">
    <citation type="submission" date="2019-12" db="EMBL/GenBank/DDBJ databases">
        <title>Genomic-based taxomic classification of the family Erythrobacteraceae.</title>
        <authorList>
            <person name="Xu L."/>
        </authorList>
    </citation>
    <scope>NUCLEOTIDE SEQUENCE [LARGE SCALE GENOMIC DNA]</scope>
    <source>
        <strain evidence="2 3">S36</strain>
    </source>
</reference>
<organism evidence="2 3">
    <name type="scientific">Croceibacterium xixiisoli</name>
    <dbReference type="NCBI Taxonomy" id="1476466"/>
    <lineage>
        <taxon>Bacteria</taxon>
        <taxon>Pseudomonadati</taxon>
        <taxon>Pseudomonadota</taxon>
        <taxon>Alphaproteobacteria</taxon>
        <taxon>Sphingomonadales</taxon>
        <taxon>Erythrobacteraceae</taxon>
        <taxon>Croceibacterium</taxon>
    </lineage>
</organism>
<dbReference type="EMBL" id="WTYJ01000001">
    <property type="protein sequence ID" value="MXO97803.1"/>
    <property type="molecule type" value="Genomic_DNA"/>
</dbReference>
<dbReference type="InterPro" id="IPR016040">
    <property type="entry name" value="NAD(P)-bd_dom"/>
</dbReference>
<dbReference type="InterPro" id="IPR051207">
    <property type="entry name" value="ComplexI_NDUFA9_subunit"/>
</dbReference>
<evidence type="ECO:0000313" key="3">
    <source>
        <dbReference type="Proteomes" id="UP000469430"/>
    </source>
</evidence>
<dbReference type="CDD" id="cd05271">
    <property type="entry name" value="NDUFA9_like_SDR_a"/>
    <property type="match status" value="1"/>
</dbReference>
<dbReference type="PANTHER" id="PTHR12126">
    <property type="entry name" value="NADH-UBIQUINONE OXIDOREDUCTASE 39 KDA SUBUNIT-RELATED"/>
    <property type="match status" value="1"/>
</dbReference>